<dbReference type="KEGG" id="laj:A0128_07915"/>
<gene>
    <name evidence="1" type="ORF">A0128_07915</name>
</gene>
<proteinExistence type="predicted"/>
<dbReference type="OrthoDB" id="341491at2"/>
<accession>A0A1D7UW45</accession>
<evidence type="ECO:0000313" key="2">
    <source>
        <dbReference type="Proteomes" id="UP000094197"/>
    </source>
</evidence>
<dbReference type="EMBL" id="CP015217">
    <property type="protein sequence ID" value="AOP33774.1"/>
    <property type="molecule type" value="Genomic_DNA"/>
</dbReference>
<protein>
    <submittedName>
        <fullName evidence="1">Uncharacterized protein</fullName>
    </submittedName>
</protein>
<name>A0A1D7UW45_9LEPT</name>
<evidence type="ECO:0000313" key="1">
    <source>
        <dbReference type="EMBL" id="AOP33774.1"/>
    </source>
</evidence>
<dbReference type="RefSeq" id="WP_069607007.1">
    <property type="nucleotide sequence ID" value="NZ_CP015217.1"/>
</dbReference>
<dbReference type="Proteomes" id="UP000094197">
    <property type="component" value="Chromosome 1"/>
</dbReference>
<reference evidence="1 2" key="1">
    <citation type="submission" date="2016-04" db="EMBL/GenBank/DDBJ databases">
        <title>Complete genome seqeunce of Leptospira alstonii serovar Room22.</title>
        <authorList>
            <person name="Nally J.E."/>
            <person name="Bayles D.O."/>
            <person name="Hurley D."/>
            <person name="Fanning S."/>
            <person name="McMahon B.J."/>
            <person name="Arent Z."/>
        </authorList>
    </citation>
    <scope>NUCLEOTIDE SEQUENCE [LARGE SCALE GENOMIC DNA]</scope>
    <source>
        <strain evidence="1 2">GWTS #1</strain>
    </source>
</reference>
<organism evidence="1 2">
    <name type="scientific">Leptospira tipperaryensis</name>
    <dbReference type="NCBI Taxonomy" id="2564040"/>
    <lineage>
        <taxon>Bacteria</taxon>
        <taxon>Pseudomonadati</taxon>
        <taxon>Spirochaetota</taxon>
        <taxon>Spirochaetia</taxon>
        <taxon>Leptospirales</taxon>
        <taxon>Leptospiraceae</taxon>
        <taxon>Leptospira</taxon>
    </lineage>
</organism>
<dbReference type="NCBIfam" id="NF047486">
    <property type="entry name" value="LA_1737_Cterm"/>
    <property type="match status" value="1"/>
</dbReference>
<keyword evidence="2" id="KW-1185">Reference proteome</keyword>
<sequence>MRNYLFLLILIFFPALLWSQTEDPFDELVREKKEIFGSEKEEKYPLRAGFVDWERWEGHSSFHVLWFIRKTDYPKFKQFRIFPIYNSLEAKSGNASKSYLFPIYSYRSLNLEGIQDNTFLSPVFYRRTVAPSGGGAGYRESTNFYWLGYNSSSSGPGFEKSFFMFPGFFPLIAKENELIGGVKSTSTMILPLLLFNKESPEESKTTLALFHWGHDLEKRFFRFFPLLHYSAEKTREDYSFTFFPFYHQSRSNKESKTFTIYSPVWFQDEEKTSDSYSEYSFSPIGWYKSKSVSMTSETTKFLFLPLALYLQENGEDYKIRNFLLFQWGQEKDWSYFRVLPLLYWSGTKGQPNSFFTFFPFVFYKENSYLNLFPVYFSWKDSKEKSGYAGPLYYHSESPTQKINYVLNTYVKWEKDKGVSEIISAPIFFYKKNSYLTVFPLYHHNYDGEEFSRYIFPLIYHKDTKDYSEDYVINTYWKKDKDGLSAVTIFPFWFYKKNEFKHLFPVFFSWENSKDDSSFAGPLYYRNKTSNTSSTYVLNTYVEYEKDQLAALTFFPIFYFKKNEYTHVFPVYFSWKDRDQAVNRAGPLFYQHRSEDVHHDYYFNTYFKRERGKGIVEWISAPIFFYKKDSYLTVLPLYHQNYDGDDFTQFALLPLPFYRHIRKQESETLVLNAYWSKDAKGEYLSSFFFPFYFHKKNSYLAMPLLFFFQTGSETEKQTIAPFYYKYNSAKEDELFILGYHEYSSNDSSFKRFYPFYYSSEERTGESFLGLAGLYYRWKNASGDTTTRTILPLHYYQKNEYNLWLPFYYRFGGDDRNYVSFSPLHYRLRSPGVDRDWALLYYSSENREEKTSSSFVAPLYWQWKNADSRGDIFLPAYLKYYEKNKNLELYFGGISISQTGGKFETSLKSSQSGKEFYVDLDYAFVYNLFSISLRKEVSNPLTFFDDEKKEEPIPVSPQVKSQKNFGGKKDVRIAVVGEEKKQGPPQEGSNFVSYKKLARENSRNYFGWEALFGIASYQSGDDKKHFRILPLGWFTWGKNNEDKIFAFPLPLPTFWGTIGDESYRVVFPLYAEQKKGTDFVRSLGIFLFVMEQEKDRREYSVFWPLIRYSKSKEEVAYRFFPFFAHKESASSLETKSIFFYRTKEKTGTYEHSSFHGILFPFYQASEDYNHMNANSNGSGYSLFFPFYYRDYEDRISDGSPVLKEKNLYTPIFLYSSRENVTLKQKSSSLLSPFYYSSSKESVVLDKPYVSELNFVLPIPLVLWGRKNEEKYRFVFGHYSSTSAEASSWNFLLLTGASKFKQNEKEDVSSFYVFPFYFGKTITEGETWKFKSDTVPFFYSAKRTPDSYDATFAWIFSYKKNAVTQDERLILPPLIYYEKERNPFGQIDSSVFSLFYFHKSLKQGTSKLDTYSDNTFYTIFPIPLFYTYESVTEAETRTETNGWTWLFLADLEQKNFPLLKKQSFEFRMLLGLLGGYSSEVELQRRSQSWNASLFFFRKTKQENGVQTYSSTLIPILYSNEETPTSSETNILILAGTKTDQKTGLKRSMLLPFWFQKEEVTRKGYVDYATFTPLFFQTKYVQEGKEANLYTNRFFPILPIPLLYTFEERIREDKVKKDVWGFDWLFLANYKNTKYLHKSSEFTSFKAAFSLFGYEKNGMDGEHETSSYLFPLFFYKSSDHKDYDYYRWIVPIVSYRSFNERQGQIRSHTNLFGILLNYKRDDEVGTRSLYLFPSLYYSSERNGGEKTFLLFPLVYTSFSEEKEYSFFLMGYYQGRNSTSNRYNFLYLVDIESSLSEQRKELSLFLGAFHSQFEKDRTRWSVLGGVLAGYESTPQMTDWNFLWIHYLNSPQEKIQNFLPIYRYGETSDSYSLLLPPILSYHSKDKDGSLTLGGLFGLIYYNNRSEVYKEESTKVLGGLFYFSETKAERGFKNRGIFGFPAIGGLIWNHEYEAQTGYEKTSFFKFIYSRTTTVKGTTFSRIFGIKAFESSKSGDSE</sequence>